<feature type="domain" description="Methionyl/Valyl/Leucyl/Isoleucyl-tRNA synthetase anticodon-binding" evidence="11">
    <location>
        <begin position="732"/>
        <end position="886"/>
    </location>
</feature>
<dbReference type="InterPro" id="IPR002301">
    <property type="entry name" value="Ile-tRNA-ligase"/>
</dbReference>
<dbReference type="AlphaFoldDB" id="A0A1J5SEQ0"/>
<dbReference type="EMBL" id="MLJW01000072">
    <property type="protein sequence ID" value="OIR02677.1"/>
    <property type="molecule type" value="Genomic_DNA"/>
</dbReference>
<dbReference type="GO" id="GO:0002161">
    <property type="term" value="F:aminoacyl-tRNA deacylase activity"/>
    <property type="evidence" value="ECO:0007669"/>
    <property type="project" value="InterPro"/>
</dbReference>
<dbReference type="InterPro" id="IPR009080">
    <property type="entry name" value="tRNAsynth_Ia_anticodon-bd"/>
</dbReference>
<dbReference type="GO" id="GO:0005524">
    <property type="term" value="F:ATP binding"/>
    <property type="evidence" value="ECO:0007669"/>
    <property type="project" value="UniProtKB-KW"/>
</dbReference>
<dbReference type="InterPro" id="IPR023585">
    <property type="entry name" value="Ile-tRNA-ligase_type1"/>
</dbReference>
<dbReference type="InterPro" id="IPR009008">
    <property type="entry name" value="Val/Leu/Ile-tRNA-synth_edit"/>
</dbReference>
<dbReference type="CDD" id="cd07960">
    <property type="entry name" value="Anticodon_Ia_Ile_BEm"/>
    <property type="match status" value="1"/>
</dbReference>
<protein>
    <recommendedName>
        <fullName evidence="1">isoleucine--tRNA ligase</fullName>
        <ecNumber evidence="1">6.1.1.5</ecNumber>
    </recommendedName>
</protein>
<gene>
    <name evidence="12" type="primary">ileS_5</name>
    <name evidence="12" type="ORF">GALL_151290</name>
</gene>
<dbReference type="GO" id="GO:0006428">
    <property type="term" value="P:isoleucyl-tRNA aminoacylation"/>
    <property type="evidence" value="ECO:0007669"/>
    <property type="project" value="InterPro"/>
</dbReference>
<keyword evidence="4" id="KW-0547">Nucleotide-binding</keyword>
<dbReference type="InterPro" id="IPR001412">
    <property type="entry name" value="aa-tRNA-synth_I_CS"/>
</dbReference>
<dbReference type="EC" id="6.1.1.5" evidence="1"/>
<evidence type="ECO:0000259" key="11">
    <source>
        <dbReference type="Pfam" id="PF08264"/>
    </source>
</evidence>
<dbReference type="Gene3D" id="3.90.740.10">
    <property type="entry name" value="Valyl/Leucyl/Isoleucyl-tRNA synthetase, editing domain"/>
    <property type="match status" value="1"/>
</dbReference>
<dbReference type="Gene3D" id="1.10.730.20">
    <property type="match status" value="1"/>
</dbReference>
<evidence type="ECO:0000313" key="12">
    <source>
        <dbReference type="EMBL" id="OIR02677.1"/>
    </source>
</evidence>
<dbReference type="Gene3D" id="3.40.50.620">
    <property type="entry name" value="HUPs"/>
    <property type="match status" value="2"/>
</dbReference>
<dbReference type="Pfam" id="PF08264">
    <property type="entry name" value="Anticodon_1"/>
    <property type="match status" value="1"/>
</dbReference>
<reference evidence="12" key="1">
    <citation type="submission" date="2016-10" db="EMBL/GenBank/DDBJ databases">
        <title>Sequence of Gallionella enrichment culture.</title>
        <authorList>
            <person name="Poehlein A."/>
            <person name="Muehling M."/>
            <person name="Daniel R."/>
        </authorList>
    </citation>
    <scope>NUCLEOTIDE SEQUENCE</scope>
</reference>
<dbReference type="PRINTS" id="PR00984">
    <property type="entry name" value="TRNASYNTHILE"/>
</dbReference>
<evidence type="ECO:0000256" key="3">
    <source>
        <dbReference type="ARBA" id="ARBA00022598"/>
    </source>
</evidence>
<feature type="region of interest" description="Disordered" evidence="8">
    <location>
        <begin position="25"/>
        <end position="44"/>
    </location>
</feature>
<dbReference type="InterPro" id="IPR002300">
    <property type="entry name" value="aa-tRNA-synth_Ia"/>
</dbReference>
<dbReference type="GO" id="GO:0000049">
    <property type="term" value="F:tRNA binding"/>
    <property type="evidence" value="ECO:0007669"/>
    <property type="project" value="InterPro"/>
</dbReference>
<evidence type="ECO:0000259" key="10">
    <source>
        <dbReference type="Pfam" id="PF06827"/>
    </source>
</evidence>
<proteinExistence type="inferred from homology"/>
<dbReference type="InterPro" id="IPR014729">
    <property type="entry name" value="Rossmann-like_a/b/a_fold"/>
</dbReference>
<feature type="domain" description="Zinc finger FPG/IleRS-type" evidence="10">
    <location>
        <begin position="935"/>
        <end position="962"/>
    </location>
</feature>
<dbReference type="InterPro" id="IPR050081">
    <property type="entry name" value="Ile-tRNA_ligase"/>
</dbReference>
<feature type="domain" description="Aminoacyl-tRNA synthetase class Ia" evidence="9">
    <location>
        <begin position="55"/>
        <end position="686"/>
    </location>
</feature>
<dbReference type="HAMAP" id="MF_02002">
    <property type="entry name" value="Ile_tRNA_synth_type1"/>
    <property type="match status" value="1"/>
</dbReference>
<evidence type="ECO:0000256" key="1">
    <source>
        <dbReference type="ARBA" id="ARBA00013165"/>
    </source>
</evidence>
<evidence type="ECO:0000256" key="6">
    <source>
        <dbReference type="ARBA" id="ARBA00022917"/>
    </source>
</evidence>
<dbReference type="Pfam" id="PF06827">
    <property type="entry name" value="zf-FPG_IleRS"/>
    <property type="match status" value="1"/>
</dbReference>
<dbReference type="InterPro" id="IPR013155">
    <property type="entry name" value="M/V/L/I-tRNA-synth_anticd-bd"/>
</dbReference>
<keyword evidence="5" id="KW-0067">ATP-binding</keyword>
<dbReference type="GO" id="GO:0005829">
    <property type="term" value="C:cytosol"/>
    <property type="evidence" value="ECO:0007669"/>
    <property type="project" value="TreeGrafter"/>
</dbReference>
<dbReference type="SUPFAM" id="SSF47323">
    <property type="entry name" value="Anticodon-binding domain of a subclass of class I aminoacyl-tRNA synthetases"/>
    <property type="match status" value="1"/>
</dbReference>
<evidence type="ECO:0000256" key="2">
    <source>
        <dbReference type="ARBA" id="ARBA00022490"/>
    </source>
</evidence>
<evidence type="ECO:0000256" key="7">
    <source>
        <dbReference type="ARBA" id="ARBA00023146"/>
    </source>
</evidence>
<keyword evidence="3 12" id="KW-0436">Ligase</keyword>
<sequence>MPPGPPSHNPINACARRAAALPDMTDSKPDYRSTLNLPDTAFPMRGDLPKREPGWIAQWEREGVYQRLRAARAGRPKFILHDGPPYANGQIHMGHAVNKVLKDMITKSRQLAGFDALYIPGWDCHGLPIENAIEKKYGRNLSRDDMQAKSRAYAAEQIAQQMADFKRLGILGDWDHPYRTMDPANEAGEIRAFKRVIERGFVYRGLKPVHWCFDCHSSLAEFEIEYADKKSQTLDVGFLCAEPAKLAAAFGLPALDQDAYAVIWTTTAWTLPANQALNLNPELDYCLVDTARGLLLLAAARVQDCLQRYGLEGRVAATTKGKSLAGINFHHPLAAVDPGYDRLSPVYLADYATADDGTGIVHSSPAYGLDDFNSCLAHGMRIEDILNPVQGDGMYAADLSLFGGMQIWKAAPVITDALRRAGRLFATRDILHSYPHCWRHKTPVIYRAAAQWFIRMDEGEGVFTKDKAPKTLRQMALDAIDHTGFYPENGRARLRDMIANRPDWCISRQRAWGVPLPFFLHKDTGELHPRTMDILDQAASLVEQGGIEAWSRVTAEDILGPGDAPHYIKSSDILEVWFDSGSTFFHVLRGTHPEAHHETGPEADLYLEGHDQHRGWFHSSLLLACAMEGRAPYKSLLTHGFTVDSQGRKMSKSLGNGVDPLETSKKLGAEIIRLWVASSDYSGDIAGDDKILARVVDSYRRVRNTLRFLLANVADFDPASQAVPLEQMLEIDRWALARTAEFQASVLQHYEAYEFHPVVAKLLIFCSEDLGGFYLDVLKDRLYTTPARSLARRSAQTALWHLTHAMLRWIAPFLSFTAEEAWAHFAPQRAAETGTLFVETYHPIPVPADAEPLLAKWSRLRAIRDEVNRAVEAVRAEGRLGSSLQAWVKLTAPADDLALLSSLGDELKFAFITSRVQLQAGTELAVQVDPAAATKCERCWHWETDVGADPANPGICARCVSNLQGPGETRRHA</sequence>
<accession>A0A1J5SEQ0</accession>
<name>A0A1J5SEQ0_9ZZZZ</name>
<keyword evidence="7" id="KW-0030">Aminoacyl-tRNA synthetase</keyword>
<dbReference type="SUPFAM" id="SSF52374">
    <property type="entry name" value="Nucleotidylyl transferase"/>
    <property type="match status" value="1"/>
</dbReference>
<evidence type="ECO:0000256" key="8">
    <source>
        <dbReference type="SAM" id="MobiDB-lite"/>
    </source>
</evidence>
<dbReference type="PROSITE" id="PS00178">
    <property type="entry name" value="AA_TRNA_LIGASE_I"/>
    <property type="match status" value="1"/>
</dbReference>
<dbReference type="InterPro" id="IPR010663">
    <property type="entry name" value="Znf_FPG/IleRS"/>
</dbReference>
<dbReference type="GO" id="GO:0004822">
    <property type="term" value="F:isoleucine-tRNA ligase activity"/>
    <property type="evidence" value="ECO:0007669"/>
    <property type="project" value="UniProtKB-EC"/>
</dbReference>
<evidence type="ECO:0000259" key="9">
    <source>
        <dbReference type="Pfam" id="PF00133"/>
    </source>
</evidence>
<dbReference type="FunFam" id="3.40.50.620:FF:000042">
    <property type="entry name" value="Isoleucine--tRNA ligase"/>
    <property type="match status" value="1"/>
</dbReference>
<dbReference type="NCBIfam" id="TIGR00392">
    <property type="entry name" value="ileS"/>
    <property type="match status" value="1"/>
</dbReference>
<evidence type="ECO:0000256" key="4">
    <source>
        <dbReference type="ARBA" id="ARBA00022741"/>
    </source>
</evidence>
<comment type="caution">
    <text evidence="12">The sequence shown here is derived from an EMBL/GenBank/DDBJ whole genome shotgun (WGS) entry which is preliminary data.</text>
</comment>
<dbReference type="PANTHER" id="PTHR42765:SF1">
    <property type="entry name" value="ISOLEUCINE--TRNA LIGASE, MITOCHONDRIAL"/>
    <property type="match status" value="1"/>
</dbReference>
<organism evidence="12">
    <name type="scientific">mine drainage metagenome</name>
    <dbReference type="NCBI Taxonomy" id="410659"/>
    <lineage>
        <taxon>unclassified sequences</taxon>
        <taxon>metagenomes</taxon>
        <taxon>ecological metagenomes</taxon>
    </lineage>
</organism>
<keyword evidence="6" id="KW-0648">Protein biosynthesis</keyword>
<dbReference type="PANTHER" id="PTHR42765">
    <property type="entry name" value="SOLEUCYL-TRNA SYNTHETASE"/>
    <property type="match status" value="1"/>
</dbReference>
<dbReference type="SUPFAM" id="SSF50677">
    <property type="entry name" value="ValRS/IleRS/LeuRS editing domain"/>
    <property type="match status" value="1"/>
</dbReference>
<evidence type="ECO:0000256" key="5">
    <source>
        <dbReference type="ARBA" id="ARBA00022840"/>
    </source>
</evidence>
<dbReference type="Pfam" id="PF00133">
    <property type="entry name" value="tRNA-synt_1"/>
    <property type="match status" value="1"/>
</dbReference>
<dbReference type="InterPro" id="IPR033708">
    <property type="entry name" value="Anticodon_Ile_BEm"/>
</dbReference>
<keyword evidence="2" id="KW-0963">Cytoplasm</keyword>